<protein>
    <recommendedName>
        <fullName evidence="4">Coiled-coil domain-containing protein</fullName>
    </recommendedName>
</protein>
<reference evidence="5" key="1">
    <citation type="submission" date="2021-12" db="EMBL/GenBank/DDBJ databases">
        <authorList>
            <person name="King R."/>
        </authorList>
    </citation>
    <scope>NUCLEOTIDE SEQUENCE</scope>
</reference>
<feature type="region of interest" description="Disordered" evidence="2">
    <location>
        <begin position="288"/>
        <end position="311"/>
    </location>
</feature>
<dbReference type="InterPro" id="IPR029311">
    <property type="entry name" value="CCDC50_N"/>
</dbReference>
<evidence type="ECO:0000259" key="4">
    <source>
        <dbReference type="Pfam" id="PF15295"/>
    </source>
</evidence>
<name>A0A9P0EYU2_BEMTA</name>
<evidence type="ECO:0000313" key="6">
    <source>
        <dbReference type="Proteomes" id="UP001152759"/>
    </source>
</evidence>
<dbReference type="PANTHER" id="PTHR22115">
    <property type="entry name" value="C3ORF6 PROTEIN-RELATED"/>
    <property type="match status" value="1"/>
</dbReference>
<dbReference type="PANTHER" id="PTHR22115:SF4">
    <property type="entry name" value="COILED-COIL DOMAIN-CONTAINING PROTEIN"/>
    <property type="match status" value="1"/>
</dbReference>
<accession>A0A9P0EYU2</accession>
<feature type="region of interest" description="Disordered" evidence="2">
    <location>
        <begin position="379"/>
        <end position="454"/>
    </location>
</feature>
<keyword evidence="3" id="KW-0732">Signal</keyword>
<gene>
    <name evidence="5" type="ORF">BEMITA_LOCUS4151</name>
</gene>
<feature type="region of interest" description="Disordered" evidence="2">
    <location>
        <begin position="324"/>
        <end position="351"/>
    </location>
</feature>
<keyword evidence="6" id="KW-1185">Reference proteome</keyword>
<dbReference type="Proteomes" id="UP001152759">
    <property type="component" value="Chromosome 2"/>
</dbReference>
<dbReference type="EMBL" id="OU963863">
    <property type="protein sequence ID" value="CAH0384865.1"/>
    <property type="molecule type" value="Genomic_DNA"/>
</dbReference>
<dbReference type="Pfam" id="PF15295">
    <property type="entry name" value="CCDC50_N"/>
    <property type="match status" value="1"/>
</dbReference>
<feature type="compositionally biased region" description="Polar residues" evidence="2">
    <location>
        <begin position="339"/>
        <end position="351"/>
    </location>
</feature>
<feature type="chain" id="PRO_5040218398" description="Coiled-coil domain-containing protein" evidence="3">
    <location>
        <begin position="30"/>
        <end position="454"/>
    </location>
</feature>
<feature type="compositionally biased region" description="Polar residues" evidence="2">
    <location>
        <begin position="384"/>
        <end position="396"/>
    </location>
</feature>
<sequence>MNFINLTFVFGSFVLVCKEWLIHEDGALAYKLQKEEVEQHYSGNKQRNAQVREDFPRAKDEQLREEIEARLKYQQLISQQEEEDARLAKVLAERIRKEDDERRQRLAFQDEELARQVQKREKLKAIEKERYPFSYGSLHGSPSVHPDVNSVGLPIVDNQSNSTNYLVHTLQNSKTKNNHRLVEEESYQYQAVSNDYSSTVTDLDDLAQEDVENVLSDRDLEEEAIRRLQEQKDEELARLLQEQEEEANSPSLIDRDRLLAIEAQDKELARLLQDRERAKLKRARERAKQKALLKKQQQEMENGEIRVSDSASNLSVEAGAEKLSKMKISSSHPLEESSRNSCGKSRSLPKNQVTDLDAIEVMSSEPVTSFQPMQNIAMAIDPTYSPQKPNQKSNFQHPPLPEVISADVEEEDYDDEANISQAGAYLPIVQGQRRTASLEKKSKKNKNKEGCTQQ</sequence>
<evidence type="ECO:0000256" key="3">
    <source>
        <dbReference type="SAM" id="SignalP"/>
    </source>
</evidence>
<keyword evidence="1" id="KW-0175">Coiled coil</keyword>
<feature type="domain" description="Coiled-coil" evidence="4">
    <location>
        <begin position="16"/>
        <end position="124"/>
    </location>
</feature>
<organism evidence="5 6">
    <name type="scientific">Bemisia tabaci</name>
    <name type="common">Sweetpotato whitefly</name>
    <name type="synonym">Aleurodes tabaci</name>
    <dbReference type="NCBI Taxonomy" id="7038"/>
    <lineage>
        <taxon>Eukaryota</taxon>
        <taxon>Metazoa</taxon>
        <taxon>Ecdysozoa</taxon>
        <taxon>Arthropoda</taxon>
        <taxon>Hexapoda</taxon>
        <taxon>Insecta</taxon>
        <taxon>Pterygota</taxon>
        <taxon>Neoptera</taxon>
        <taxon>Paraneoptera</taxon>
        <taxon>Hemiptera</taxon>
        <taxon>Sternorrhyncha</taxon>
        <taxon>Aleyrodoidea</taxon>
        <taxon>Aleyrodidae</taxon>
        <taxon>Aleyrodinae</taxon>
        <taxon>Bemisia</taxon>
    </lineage>
</organism>
<feature type="signal peptide" evidence="3">
    <location>
        <begin position="1"/>
        <end position="29"/>
    </location>
</feature>
<evidence type="ECO:0000256" key="2">
    <source>
        <dbReference type="SAM" id="MobiDB-lite"/>
    </source>
</evidence>
<evidence type="ECO:0000313" key="5">
    <source>
        <dbReference type="EMBL" id="CAH0384865.1"/>
    </source>
</evidence>
<dbReference type="AlphaFoldDB" id="A0A9P0EYU2"/>
<proteinExistence type="predicted"/>
<evidence type="ECO:0000256" key="1">
    <source>
        <dbReference type="ARBA" id="ARBA00023054"/>
    </source>
</evidence>
<dbReference type="InterPro" id="IPR039303">
    <property type="entry name" value="CCDC50"/>
</dbReference>
<feature type="compositionally biased region" description="Acidic residues" evidence="2">
    <location>
        <begin position="407"/>
        <end position="417"/>
    </location>
</feature>